<dbReference type="InterPro" id="IPR005119">
    <property type="entry name" value="LysR_subst-bd"/>
</dbReference>
<proteinExistence type="inferred from homology"/>
<evidence type="ECO:0000259" key="5">
    <source>
        <dbReference type="PROSITE" id="PS50931"/>
    </source>
</evidence>
<comment type="caution">
    <text evidence="6">The sequence shown here is derived from an EMBL/GenBank/DDBJ whole genome shotgun (WGS) entry which is preliminary data.</text>
</comment>
<reference evidence="6 7" key="1">
    <citation type="submission" date="2018-05" db="EMBL/GenBank/DDBJ databases">
        <title>Genomic Encyclopedia of Type Strains, Phase IV (KMG-IV): sequencing the most valuable type-strain genomes for metagenomic binning, comparative biology and taxonomic classification.</title>
        <authorList>
            <person name="Goeker M."/>
        </authorList>
    </citation>
    <scope>NUCLEOTIDE SEQUENCE [LARGE SCALE GENOMIC DNA]</scope>
    <source>
        <strain evidence="6 7">DSM 6986</strain>
    </source>
</reference>
<dbReference type="Pfam" id="PF03466">
    <property type="entry name" value="LysR_substrate"/>
    <property type="match status" value="1"/>
</dbReference>
<dbReference type="PANTHER" id="PTHR30346">
    <property type="entry name" value="TRANSCRIPTIONAL DUAL REGULATOR HCAR-RELATED"/>
    <property type="match status" value="1"/>
</dbReference>
<comment type="similarity">
    <text evidence="1">Belongs to the LysR transcriptional regulatory family.</text>
</comment>
<feature type="domain" description="HTH lysR-type" evidence="5">
    <location>
        <begin position="1"/>
        <end position="58"/>
    </location>
</feature>
<dbReference type="Gene3D" id="1.10.10.10">
    <property type="entry name" value="Winged helix-like DNA-binding domain superfamily/Winged helix DNA-binding domain"/>
    <property type="match status" value="1"/>
</dbReference>
<keyword evidence="2" id="KW-0805">Transcription regulation</keyword>
<keyword evidence="3 6" id="KW-0238">DNA-binding</keyword>
<protein>
    <submittedName>
        <fullName evidence="6">DNA-binding transcriptional LysR family regulator</fullName>
    </submittedName>
</protein>
<dbReference type="STRING" id="1192868.GCA_000304395_00403"/>
<dbReference type="CDD" id="cd08414">
    <property type="entry name" value="PBP2_LTTR_aromatics_like"/>
    <property type="match status" value="1"/>
</dbReference>
<sequence length="295" mass="32353">MNLKQIEYFIALAEELHFGRAAERLGMAQPPLSRQIQQIESDLGAQLINRGRNAISLTQAGERFYQRGSALLAELSDIRLEIRRIGQGAEGRLRIGFVGSATYGMLPTILKSFRASWPEVNLSLAPMNNAQLQRSLIRRDIDIAIARPALNDSEIVTRKLVDEPLVLAAPDALITTQGPVSLPHLAQSTYILYPEYPRPSFADVVIAACESVGADTSRRVFTMDFQTAIALVSVGEGVALVPASVGAVQRNGVRYHEIADLTIRTGISVNHRIDEQGIHVHNFVTLAQKVARKVV</sequence>
<keyword evidence="7" id="KW-1185">Reference proteome</keyword>
<dbReference type="PANTHER" id="PTHR30346:SF17">
    <property type="entry name" value="LYSR FAMILY TRANSCRIPTIONAL REGULATOR"/>
    <property type="match status" value="1"/>
</dbReference>
<dbReference type="InterPro" id="IPR000847">
    <property type="entry name" value="LysR_HTH_N"/>
</dbReference>
<organism evidence="6 7">
    <name type="scientific">Pseudaminobacter salicylatoxidans</name>
    <dbReference type="NCBI Taxonomy" id="93369"/>
    <lineage>
        <taxon>Bacteria</taxon>
        <taxon>Pseudomonadati</taxon>
        <taxon>Pseudomonadota</taxon>
        <taxon>Alphaproteobacteria</taxon>
        <taxon>Hyphomicrobiales</taxon>
        <taxon>Phyllobacteriaceae</taxon>
        <taxon>Pseudaminobacter</taxon>
    </lineage>
</organism>
<evidence type="ECO:0000256" key="1">
    <source>
        <dbReference type="ARBA" id="ARBA00009437"/>
    </source>
</evidence>
<dbReference type="EMBL" id="QGGG01000005">
    <property type="protein sequence ID" value="PWJ84545.1"/>
    <property type="molecule type" value="Genomic_DNA"/>
</dbReference>
<keyword evidence="4" id="KW-0804">Transcription</keyword>
<dbReference type="SUPFAM" id="SSF46785">
    <property type="entry name" value="Winged helix' DNA-binding domain"/>
    <property type="match status" value="1"/>
</dbReference>
<dbReference type="GO" id="GO:0003700">
    <property type="term" value="F:DNA-binding transcription factor activity"/>
    <property type="evidence" value="ECO:0007669"/>
    <property type="project" value="InterPro"/>
</dbReference>
<dbReference type="Pfam" id="PF00126">
    <property type="entry name" value="HTH_1"/>
    <property type="match status" value="1"/>
</dbReference>
<evidence type="ECO:0000256" key="4">
    <source>
        <dbReference type="ARBA" id="ARBA00023163"/>
    </source>
</evidence>
<dbReference type="RefSeq" id="WP_109612586.1">
    <property type="nucleotide sequence ID" value="NZ_QGGG01000005.1"/>
</dbReference>
<dbReference type="PROSITE" id="PS50931">
    <property type="entry name" value="HTH_LYSR"/>
    <property type="match status" value="1"/>
</dbReference>
<evidence type="ECO:0000313" key="6">
    <source>
        <dbReference type="EMBL" id="PWJ84545.1"/>
    </source>
</evidence>
<dbReference type="GO" id="GO:0003677">
    <property type="term" value="F:DNA binding"/>
    <property type="evidence" value="ECO:0007669"/>
    <property type="project" value="UniProtKB-KW"/>
</dbReference>
<dbReference type="AlphaFoldDB" id="A0A316C474"/>
<dbReference type="InterPro" id="IPR036388">
    <property type="entry name" value="WH-like_DNA-bd_sf"/>
</dbReference>
<dbReference type="Gene3D" id="3.40.190.10">
    <property type="entry name" value="Periplasmic binding protein-like II"/>
    <property type="match status" value="2"/>
</dbReference>
<dbReference type="GO" id="GO:0032993">
    <property type="term" value="C:protein-DNA complex"/>
    <property type="evidence" value="ECO:0007669"/>
    <property type="project" value="TreeGrafter"/>
</dbReference>
<name>A0A316C474_PSESE</name>
<evidence type="ECO:0000313" key="7">
    <source>
        <dbReference type="Proteomes" id="UP000245396"/>
    </source>
</evidence>
<dbReference type="Proteomes" id="UP000245396">
    <property type="component" value="Unassembled WGS sequence"/>
</dbReference>
<dbReference type="SUPFAM" id="SSF53850">
    <property type="entry name" value="Periplasmic binding protein-like II"/>
    <property type="match status" value="1"/>
</dbReference>
<dbReference type="InterPro" id="IPR036390">
    <property type="entry name" value="WH_DNA-bd_sf"/>
</dbReference>
<dbReference type="PRINTS" id="PR00039">
    <property type="entry name" value="HTHLYSR"/>
</dbReference>
<accession>A0A316C474</accession>
<gene>
    <name evidence="6" type="ORF">C7441_105161</name>
</gene>
<dbReference type="OrthoDB" id="9811588at2"/>
<dbReference type="FunFam" id="1.10.10.10:FF:000001">
    <property type="entry name" value="LysR family transcriptional regulator"/>
    <property type="match status" value="1"/>
</dbReference>
<evidence type="ECO:0000256" key="2">
    <source>
        <dbReference type="ARBA" id="ARBA00023015"/>
    </source>
</evidence>
<evidence type="ECO:0000256" key="3">
    <source>
        <dbReference type="ARBA" id="ARBA00023125"/>
    </source>
</evidence>